<proteinExistence type="predicted"/>
<protein>
    <submittedName>
        <fullName evidence="1">Uncharacterized protein</fullName>
    </submittedName>
</protein>
<dbReference type="EMBL" id="CM046114">
    <property type="protein sequence ID" value="KAI8420320.1"/>
    <property type="molecule type" value="Genomic_DNA"/>
</dbReference>
<gene>
    <name evidence="1" type="ORF">MSG28_008847</name>
</gene>
<keyword evidence="2" id="KW-1185">Reference proteome</keyword>
<dbReference type="Proteomes" id="UP001064048">
    <property type="component" value="Chromosome 14"/>
</dbReference>
<name>A0ACC0J878_CHOFU</name>
<comment type="caution">
    <text evidence="1">The sequence shown here is derived from an EMBL/GenBank/DDBJ whole genome shotgun (WGS) entry which is preliminary data.</text>
</comment>
<evidence type="ECO:0000313" key="2">
    <source>
        <dbReference type="Proteomes" id="UP001064048"/>
    </source>
</evidence>
<sequence>MGHSSCCVVNCKNTGRNSKCKFYCFPTAPWKVEQRKKWITAVKRKNADGSPWYPKPSDLICSGHFIGGKKSDESASPSYVPTIFPPIYRSKIPNESVAISRFRRFMARRKKKELSNTIPTNQPFIPSSETCHQWFDSWSQTKGCVKVIFHRQGETRIEICMAAPAAGARECNSNTLRAIVANPSAPRSRRYKFQEYGRVNLLPCYVYCGRVLKTRLAPRSFRNLCAKLHSKFTMSFAVKENIVRESVQLVYKKIQ</sequence>
<organism evidence="1 2">
    <name type="scientific">Choristoneura fumiferana</name>
    <name type="common">Spruce budworm moth</name>
    <name type="synonym">Archips fumiferana</name>
    <dbReference type="NCBI Taxonomy" id="7141"/>
    <lineage>
        <taxon>Eukaryota</taxon>
        <taxon>Metazoa</taxon>
        <taxon>Ecdysozoa</taxon>
        <taxon>Arthropoda</taxon>
        <taxon>Hexapoda</taxon>
        <taxon>Insecta</taxon>
        <taxon>Pterygota</taxon>
        <taxon>Neoptera</taxon>
        <taxon>Endopterygota</taxon>
        <taxon>Lepidoptera</taxon>
        <taxon>Glossata</taxon>
        <taxon>Ditrysia</taxon>
        <taxon>Tortricoidea</taxon>
        <taxon>Tortricidae</taxon>
        <taxon>Tortricinae</taxon>
        <taxon>Choristoneura</taxon>
    </lineage>
</organism>
<accession>A0ACC0J878</accession>
<reference evidence="1 2" key="1">
    <citation type="journal article" date="2022" name="Genome Biol. Evol.">
        <title>The Spruce Budworm Genome: Reconstructing the Evolutionary History of Antifreeze Proteins.</title>
        <authorList>
            <person name="Beliveau C."/>
            <person name="Gagne P."/>
            <person name="Picq S."/>
            <person name="Vernygora O."/>
            <person name="Keeling C.I."/>
            <person name="Pinkney K."/>
            <person name="Doucet D."/>
            <person name="Wen F."/>
            <person name="Johnston J.S."/>
            <person name="Maaroufi H."/>
            <person name="Boyle B."/>
            <person name="Laroche J."/>
            <person name="Dewar K."/>
            <person name="Juretic N."/>
            <person name="Blackburn G."/>
            <person name="Nisole A."/>
            <person name="Brunet B."/>
            <person name="Brandao M."/>
            <person name="Lumley L."/>
            <person name="Duan J."/>
            <person name="Quan G."/>
            <person name="Lucarotti C.J."/>
            <person name="Roe A.D."/>
            <person name="Sperling F.A.H."/>
            <person name="Levesque R.C."/>
            <person name="Cusson M."/>
        </authorList>
    </citation>
    <scope>NUCLEOTIDE SEQUENCE [LARGE SCALE GENOMIC DNA]</scope>
    <source>
        <strain evidence="1">Glfc:IPQL:Cfum</strain>
    </source>
</reference>
<evidence type="ECO:0000313" key="1">
    <source>
        <dbReference type="EMBL" id="KAI8420320.1"/>
    </source>
</evidence>